<reference evidence="4" key="1">
    <citation type="submission" date="2020-08" db="EMBL/GenBank/DDBJ databases">
        <title>Whole genome shotgun sequence of Actinocatenispora sera NBRC 101916.</title>
        <authorList>
            <person name="Komaki H."/>
            <person name="Tamura T."/>
        </authorList>
    </citation>
    <scope>NUCLEOTIDE SEQUENCE</scope>
    <source>
        <strain evidence="4">NBRC 101916</strain>
    </source>
</reference>
<dbReference type="PROSITE" id="PS51755">
    <property type="entry name" value="OMPR_PHOB"/>
    <property type="match status" value="1"/>
</dbReference>
<evidence type="ECO:0000256" key="1">
    <source>
        <dbReference type="ARBA" id="ARBA00023125"/>
    </source>
</evidence>
<feature type="DNA-binding region" description="OmpR/PhoB-type" evidence="2">
    <location>
        <begin position="1"/>
        <end position="51"/>
    </location>
</feature>
<dbReference type="EMBL" id="AP023354">
    <property type="protein sequence ID" value="BCJ29408.1"/>
    <property type="molecule type" value="Genomic_DNA"/>
</dbReference>
<evidence type="ECO:0000313" key="4">
    <source>
        <dbReference type="EMBL" id="BCJ29408.1"/>
    </source>
</evidence>
<dbReference type="InterPro" id="IPR016032">
    <property type="entry name" value="Sig_transdc_resp-reg_C-effctor"/>
</dbReference>
<dbReference type="Gene3D" id="1.10.10.10">
    <property type="entry name" value="Winged helix-like DNA-binding domain superfamily/Winged helix DNA-binding domain"/>
    <property type="match status" value="1"/>
</dbReference>
<dbReference type="AlphaFoldDB" id="A0A810L5M2"/>
<dbReference type="Proteomes" id="UP000680750">
    <property type="component" value="Chromosome"/>
</dbReference>
<dbReference type="Pfam" id="PF00486">
    <property type="entry name" value="Trans_reg_C"/>
    <property type="match status" value="1"/>
</dbReference>
<sequence length="52" mass="5769">MSTEQLLESVWDSAADPFTTTVKTTIRRLRAKLGEPPAIHTVREGGYRVGQP</sequence>
<dbReference type="InterPro" id="IPR001867">
    <property type="entry name" value="OmpR/PhoB-type_DNA-bd"/>
</dbReference>
<gene>
    <name evidence="4" type="ORF">Asera_35160</name>
</gene>
<keyword evidence="5" id="KW-1185">Reference proteome</keyword>
<name>A0A810L5M2_9ACTN</name>
<accession>A0A810L5M2</accession>
<dbReference type="GO" id="GO:0000160">
    <property type="term" value="P:phosphorelay signal transduction system"/>
    <property type="evidence" value="ECO:0007669"/>
    <property type="project" value="InterPro"/>
</dbReference>
<protein>
    <recommendedName>
        <fullName evidence="3">OmpR/PhoB-type domain-containing protein</fullName>
    </recommendedName>
</protein>
<evidence type="ECO:0000259" key="3">
    <source>
        <dbReference type="PROSITE" id="PS51755"/>
    </source>
</evidence>
<keyword evidence="1 2" id="KW-0238">DNA-binding</keyword>
<dbReference type="GO" id="GO:0003677">
    <property type="term" value="F:DNA binding"/>
    <property type="evidence" value="ECO:0007669"/>
    <property type="project" value="UniProtKB-UniRule"/>
</dbReference>
<evidence type="ECO:0000313" key="5">
    <source>
        <dbReference type="Proteomes" id="UP000680750"/>
    </source>
</evidence>
<dbReference type="GO" id="GO:0006355">
    <property type="term" value="P:regulation of DNA-templated transcription"/>
    <property type="evidence" value="ECO:0007669"/>
    <property type="project" value="InterPro"/>
</dbReference>
<organism evidence="4 5">
    <name type="scientific">Actinocatenispora sera</name>
    <dbReference type="NCBI Taxonomy" id="390989"/>
    <lineage>
        <taxon>Bacteria</taxon>
        <taxon>Bacillati</taxon>
        <taxon>Actinomycetota</taxon>
        <taxon>Actinomycetes</taxon>
        <taxon>Micromonosporales</taxon>
        <taxon>Micromonosporaceae</taxon>
        <taxon>Actinocatenispora</taxon>
    </lineage>
</organism>
<proteinExistence type="predicted"/>
<dbReference type="KEGG" id="aser:Asera_35160"/>
<dbReference type="InterPro" id="IPR036388">
    <property type="entry name" value="WH-like_DNA-bd_sf"/>
</dbReference>
<dbReference type="SUPFAM" id="SSF46894">
    <property type="entry name" value="C-terminal effector domain of the bipartite response regulators"/>
    <property type="match status" value="1"/>
</dbReference>
<dbReference type="CDD" id="cd00383">
    <property type="entry name" value="trans_reg_C"/>
    <property type="match status" value="1"/>
</dbReference>
<evidence type="ECO:0000256" key="2">
    <source>
        <dbReference type="PROSITE-ProRule" id="PRU01091"/>
    </source>
</evidence>
<feature type="domain" description="OmpR/PhoB-type" evidence="3">
    <location>
        <begin position="1"/>
        <end position="51"/>
    </location>
</feature>